<keyword evidence="2" id="KW-1185">Reference proteome</keyword>
<evidence type="ECO:0000313" key="1">
    <source>
        <dbReference type="EMBL" id="KAK8195911.1"/>
    </source>
</evidence>
<gene>
    <name evidence="1" type="ORF">M8818_007062</name>
</gene>
<reference evidence="1" key="1">
    <citation type="submission" date="2024-02" db="EMBL/GenBank/DDBJ databases">
        <title>Metagenome Assembled Genome of Zalaria obscura JY119.</title>
        <authorList>
            <person name="Vighnesh L."/>
            <person name="Jagadeeshwari U."/>
            <person name="Venkata Ramana C."/>
            <person name="Sasikala C."/>
        </authorList>
    </citation>
    <scope>NUCLEOTIDE SEQUENCE</scope>
    <source>
        <strain evidence="1">JY119</strain>
    </source>
</reference>
<sequence length="600" mass="66242">MAAPKRKAAARPAQAAASTKRTRSSLKEVPKEPTPVREPTPVVEIVEEEEKPEQLPNKIFDSKPLPTLREPQAIGLSDEEYQSVANSAILLSSIERSRQKWVGEGIFERYWVKTSTRKDAPPPPPNNPQKSWMKDIGQVTITIEPLVLEATAFYSKEPGVHTAVQYPQPPQQRPPQYGPAPGNSPAASSPYGTPYRPQPQPQHQTPPQGGPPYYQARTLPPVNHQRPGNPPNAQPPDNRILPPIHTPQSGAGRGSLPPPPHAQPTTGPPSTPKPSPDPVIQMLATRASTDSELKALMKIVATGNANQEQLKIFQRHIDELTSIIQSQKTGPNGTASPAANQNRPPVARSLAAPAPPTGDGRNHGSPMTPGNQTPQQHFNHSNRPPFPHQMPAPRPPMYGQYAPPHQQHYPVPVPSMPVVFEFHGPGASPDRFRFPPYSILEQLAPHTLLASFLIIRKGKEAANSTGLDPETEYYQPITLRLDVTDRYPNLLEFVKRSVKPPDEVRKWMEEKMKSCTRAEQRYLPLRLPHKSQIEETEEVGPEPVTETKPRAKKVTATEKKEKDDTPKPVEPKGTESDVPDGRRRSLKKSVRISEAQAQAA</sequence>
<comment type="caution">
    <text evidence="1">The sequence shown here is derived from an EMBL/GenBank/DDBJ whole genome shotgun (WGS) entry which is preliminary data.</text>
</comment>
<accession>A0ACC3S5T1</accession>
<protein>
    <submittedName>
        <fullName evidence="1">Uncharacterized protein</fullName>
    </submittedName>
</protein>
<dbReference type="Proteomes" id="UP001320706">
    <property type="component" value="Unassembled WGS sequence"/>
</dbReference>
<proteinExistence type="predicted"/>
<dbReference type="EMBL" id="JAMKPW020000042">
    <property type="protein sequence ID" value="KAK8195911.1"/>
    <property type="molecule type" value="Genomic_DNA"/>
</dbReference>
<evidence type="ECO:0000313" key="2">
    <source>
        <dbReference type="Proteomes" id="UP001320706"/>
    </source>
</evidence>
<name>A0ACC3S5T1_9PEZI</name>
<organism evidence="1 2">
    <name type="scientific">Zalaria obscura</name>
    <dbReference type="NCBI Taxonomy" id="2024903"/>
    <lineage>
        <taxon>Eukaryota</taxon>
        <taxon>Fungi</taxon>
        <taxon>Dikarya</taxon>
        <taxon>Ascomycota</taxon>
        <taxon>Pezizomycotina</taxon>
        <taxon>Dothideomycetes</taxon>
        <taxon>Dothideomycetidae</taxon>
        <taxon>Dothideales</taxon>
        <taxon>Zalariaceae</taxon>
        <taxon>Zalaria</taxon>
    </lineage>
</organism>